<evidence type="ECO:0008006" key="3">
    <source>
        <dbReference type="Google" id="ProtNLM"/>
    </source>
</evidence>
<reference evidence="1" key="1">
    <citation type="journal article" date="2022" name="BMC Microbiol.">
        <title>Whole genome sequencing of Moraxella bovis strains from North America reveals two genotypes with different genetic determinants.</title>
        <authorList>
            <person name="Wynn E.L."/>
            <person name="Hille M.M."/>
            <person name="Loy J.D."/>
            <person name="Schuller G."/>
            <person name="Kuhn K.L."/>
            <person name="Dickey A.M."/>
            <person name="Bono J.L."/>
            <person name="Clawson M.L."/>
        </authorList>
    </citation>
    <scope>NUCLEOTIDE SEQUENCE</scope>
    <source>
        <strain evidence="1">SAM102599</strain>
    </source>
</reference>
<sequence>MLFVSDNFELSKDKIAVITKFYPQTKITNTGNTSANILKSKDGSNWTLLTSLASEQSSDVTLEEEFIYLTFREDTVVYFQHQTPNHYHTEQENASASSVSKLSGQVVELSNTKADKTFVDTEIGKLGQAILENTQNDEQALQEVSSKITALIQADKGLVSATSGQMFSDEQKQIARNNIGAVNTSDVTNIIDSGIAQVIETNRINVEQEISAIKQTQSGQATSIERLGAKFDNLAVGGRNYLLNSDFVITKHDGANLRSQRLAMSNAIKTIATPCTLTVSAHFKLQNVSELANDVRMIFMVRFTHADGTVTTKILSCNAKTRTDIDKRLFVQVDIAKPITGFAHTYIDVYGITAEMASIARPQIELGTIATDWTPAPEDTQSLIDALVARITALENS</sequence>
<accession>A0ABY6M6F7</accession>
<dbReference type="RefSeq" id="WP_264697121.1">
    <property type="nucleotide sequence ID" value="NZ_CP087771.1"/>
</dbReference>
<name>A0ABY6M6F7_MORBO</name>
<organism evidence="1 2">
    <name type="scientific">Moraxella bovis</name>
    <dbReference type="NCBI Taxonomy" id="476"/>
    <lineage>
        <taxon>Bacteria</taxon>
        <taxon>Pseudomonadati</taxon>
        <taxon>Pseudomonadota</taxon>
        <taxon>Gammaproteobacteria</taxon>
        <taxon>Moraxellales</taxon>
        <taxon>Moraxellaceae</taxon>
        <taxon>Moraxella</taxon>
    </lineage>
</organism>
<dbReference type="Proteomes" id="UP001163632">
    <property type="component" value="Chromosome"/>
</dbReference>
<proteinExistence type="predicted"/>
<evidence type="ECO:0000313" key="2">
    <source>
        <dbReference type="Proteomes" id="UP001163632"/>
    </source>
</evidence>
<dbReference type="EMBL" id="CP087830">
    <property type="protein sequence ID" value="UZA02963.1"/>
    <property type="molecule type" value="Genomic_DNA"/>
</dbReference>
<protein>
    <recommendedName>
        <fullName evidence="3">DUF1983 domain-containing protein</fullName>
    </recommendedName>
</protein>
<gene>
    <name evidence="1" type="ORF">LP092_13665</name>
</gene>
<evidence type="ECO:0000313" key="1">
    <source>
        <dbReference type="EMBL" id="UZA02963.1"/>
    </source>
</evidence>
<keyword evidence="2" id="KW-1185">Reference proteome</keyword>